<protein>
    <submittedName>
        <fullName evidence="2">Uncharacterized protein</fullName>
    </submittedName>
</protein>
<dbReference type="InterPro" id="IPR036397">
    <property type="entry name" value="RNaseH_sf"/>
</dbReference>
<keyword evidence="1" id="KW-0472">Membrane</keyword>
<dbReference type="EMBL" id="KQ981880">
    <property type="protein sequence ID" value="KYN33920.1"/>
    <property type="molecule type" value="Genomic_DNA"/>
</dbReference>
<evidence type="ECO:0000313" key="2">
    <source>
        <dbReference type="EMBL" id="KYN33920.1"/>
    </source>
</evidence>
<feature type="transmembrane region" description="Helical" evidence="1">
    <location>
        <begin position="111"/>
        <end position="131"/>
    </location>
</feature>
<accession>A0A195F023</accession>
<organism evidence="2 3">
    <name type="scientific">Trachymyrmex septentrionalis</name>
    <dbReference type="NCBI Taxonomy" id="34720"/>
    <lineage>
        <taxon>Eukaryota</taxon>
        <taxon>Metazoa</taxon>
        <taxon>Ecdysozoa</taxon>
        <taxon>Arthropoda</taxon>
        <taxon>Hexapoda</taxon>
        <taxon>Insecta</taxon>
        <taxon>Pterygota</taxon>
        <taxon>Neoptera</taxon>
        <taxon>Endopterygota</taxon>
        <taxon>Hymenoptera</taxon>
        <taxon>Apocrita</taxon>
        <taxon>Aculeata</taxon>
        <taxon>Formicoidea</taxon>
        <taxon>Formicidae</taxon>
        <taxon>Myrmicinae</taxon>
        <taxon>Trachymyrmex</taxon>
    </lineage>
</organism>
<keyword evidence="1" id="KW-0812">Transmembrane</keyword>
<name>A0A195F023_9HYME</name>
<reference evidence="2 3" key="1">
    <citation type="submission" date="2016-03" db="EMBL/GenBank/DDBJ databases">
        <title>Trachymyrmex septentrionalis WGS genome.</title>
        <authorList>
            <person name="Nygaard S."/>
            <person name="Hu H."/>
            <person name="Boomsma J."/>
            <person name="Zhang G."/>
        </authorList>
    </citation>
    <scope>NUCLEOTIDE SEQUENCE [LARGE SCALE GENOMIC DNA]</scope>
    <source>
        <strain evidence="2">Tsep2-gDNA-1</strain>
        <tissue evidence="2">Whole body</tissue>
    </source>
</reference>
<dbReference type="PANTHER" id="PTHR47326:SF1">
    <property type="entry name" value="HTH PSQ-TYPE DOMAIN-CONTAINING PROTEIN"/>
    <property type="match status" value="1"/>
</dbReference>
<keyword evidence="3" id="KW-1185">Reference proteome</keyword>
<keyword evidence="1" id="KW-1133">Transmembrane helix</keyword>
<evidence type="ECO:0000313" key="3">
    <source>
        <dbReference type="Proteomes" id="UP000078541"/>
    </source>
</evidence>
<dbReference type="STRING" id="34720.A0A195F023"/>
<dbReference type="AlphaFoldDB" id="A0A195F023"/>
<dbReference type="Proteomes" id="UP000078541">
    <property type="component" value="Unassembled WGS sequence"/>
</dbReference>
<gene>
    <name evidence="2" type="ORF">ALC56_11734</name>
</gene>
<sequence>MAAYCNIKLVISTTCIGELIETAERLNVFMKKSSLKDDALLIPSVRFIVDLGKQNLSYLTADYSSRVSFAQWYLQQCTFPNFEVSTLFTDEANFSRNAITNYHNNHTKIRIVLLNLVISINFHVWAIYSIIGDFLLGSSFLKSTLNGNNYRQFVETQLPLTLVDVPLQIRNQMWFMHGGAPAHFSRTAREFL</sequence>
<dbReference type="GO" id="GO:0003676">
    <property type="term" value="F:nucleic acid binding"/>
    <property type="evidence" value="ECO:0007669"/>
    <property type="project" value="InterPro"/>
</dbReference>
<dbReference type="PANTHER" id="PTHR47326">
    <property type="entry name" value="TRANSPOSABLE ELEMENT TC3 TRANSPOSASE-LIKE PROTEIN"/>
    <property type="match status" value="1"/>
</dbReference>
<dbReference type="Gene3D" id="3.30.420.10">
    <property type="entry name" value="Ribonuclease H-like superfamily/Ribonuclease H"/>
    <property type="match status" value="1"/>
</dbReference>
<proteinExistence type="predicted"/>
<evidence type="ECO:0000256" key="1">
    <source>
        <dbReference type="SAM" id="Phobius"/>
    </source>
</evidence>